<dbReference type="InterPro" id="IPR005152">
    <property type="entry name" value="Lipase_secreted"/>
</dbReference>
<proteinExistence type="predicted"/>
<dbReference type="PIRSF" id="PIRSF029171">
    <property type="entry name" value="Esterase_LipA"/>
    <property type="match status" value="1"/>
</dbReference>
<dbReference type="EMBL" id="NKUA01000003">
    <property type="protein sequence ID" value="PYD80491.1"/>
    <property type="molecule type" value="Genomic_DNA"/>
</dbReference>
<dbReference type="AlphaFoldDB" id="A0A318QSZ3"/>
<name>A0A318QSZ3_9PROT</name>
<accession>A0A318QSZ3</accession>
<protein>
    <submittedName>
        <fullName evidence="2">Signal peptide-containing protein</fullName>
    </submittedName>
</protein>
<dbReference type="GO" id="GO:0004806">
    <property type="term" value="F:triacylglycerol lipase activity"/>
    <property type="evidence" value="ECO:0007669"/>
    <property type="project" value="InterPro"/>
</dbReference>
<dbReference type="RefSeq" id="WP_110567663.1">
    <property type="nucleotide sequence ID" value="NZ_CP137147.1"/>
</dbReference>
<evidence type="ECO:0000256" key="1">
    <source>
        <dbReference type="SAM" id="SignalP"/>
    </source>
</evidence>
<dbReference type="PANTHER" id="PTHR34853:SF1">
    <property type="entry name" value="LIPASE 5"/>
    <property type="match status" value="1"/>
</dbReference>
<dbReference type="OrthoDB" id="9955at2"/>
<dbReference type="InterPro" id="IPR029058">
    <property type="entry name" value="AB_hydrolase_fold"/>
</dbReference>
<dbReference type="Gene3D" id="3.40.50.1820">
    <property type="entry name" value="alpha/beta hydrolase"/>
    <property type="match status" value="2"/>
</dbReference>
<dbReference type="GO" id="GO:0016042">
    <property type="term" value="P:lipid catabolic process"/>
    <property type="evidence" value="ECO:0007669"/>
    <property type="project" value="InterPro"/>
</dbReference>
<dbReference type="SUPFAM" id="SSF53474">
    <property type="entry name" value="alpha/beta-Hydrolases"/>
    <property type="match status" value="1"/>
</dbReference>
<feature type="signal peptide" evidence="1">
    <location>
        <begin position="1"/>
        <end position="26"/>
    </location>
</feature>
<reference evidence="2 3" key="1">
    <citation type="submission" date="2017-07" db="EMBL/GenBank/DDBJ databases">
        <title>A draft genome sequence of Komagataeibacter sucrofermentans LMG 18788.</title>
        <authorList>
            <person name="Skraban J."/>
            <person name="Cleenwerck I."/>
            <person name="Vandamme P."/>
            <person name="Trcek J."/>
        </authorList>
    </citation>
    <scope>NUCLEOTIDE SEQUENCE [LARGE SCALE GENOMIC DNA]</scope>
    <source>
        <strain evidence="2 3">LMG 18788</strain>
    </source>
</reference>
<dbReference type="Pfam" id="PF03583">
    <property type="entry name" value="LIP"/>
    <property type="match status" value="1"/>
</dbReference>
<feature type="chain" id="PRO_5016239073" evidence="1">
    <location>
        <begin position="27"/>
        <end position="393"/>
    </location>
</feature>
<sequence length="393" mass="40156">MTLPARILGTLVASVCLATPALHAHAAETTASPGTPVGTTALAPALSLPDAGRALRMTYLSTDGVTGKGTVPVTAEVILPPGKAPAGGWPIVAWAHGTVGIGQGCTPSLHPYSARNSTYLAAWMKRGFAVVATDYQGLGTPGVHPYLDTRVEAYNVLDSVRAAVAAVPGLRNTVMIVGQSQGGGAAFAAAAFAATYAPDVNIRGTVATGVPYFTPALGAQLTAAAQVAGPVKYDPLVVYMLYLGASLAARDPAFHPEEAFTPRAMAAYHAASTTCVGDMEQKIRDEGLTLPNALQPGFPKALAPAFAGMAYPTLKLAQPLFVGTGTNDHDVPPVLQLSLVKDACAAGSTVQAHLYKGLDHSQTVNASLPDSAAFTQAVMTGQPVTPQCAPVPQ</sequence>
<dbReference type="PANTHER" id="PTHR34853">
    <property type="match status" value="1"/>
</dbReference>
<evidence type="ECO:0000313" key="3">
    <source>
        <dbReference type="Proteomes" id="UP000247814"/>
    </source>
</evidence>
<keyword evidence="3" id="KW-1185">Reference proteome</keyword>
<evidence type="ECO:0000313" key="2">
    <source>
        <dbReference type="EMBL" id="PYD80491.1"/>
    </source>
</evidence>
<keyword evidence="1" id="KW-0732">Signal</keyword>
<comment type="caution">
    <text evidence="2">The sequence shown here is derived from an EMBL/GenBank/DDBJ whole genome shotgun (WGS) entry which is preliminary data.</text>
</comment>
<gene>
    <name evidence="2" type="ORF">CFR77_03645</name>
</gene>
<organism evidence="2 3">
    <name type="scientific">Komagataeibacter sucrofermentans</name>
    <dbReference type="NCBI Taxonomy" id="1053551"/>
    <lineage>
        <taxon>Bacteria</taxon>
        <taxon>Pseudomonadati</taxon>
        <taxon>Pseudomonadota</taxon>
        <taxon>Alphaproteobacteria</taxon>
        <taxon>Acetobacterales</taxon>
        <taxon>Acetobacteraceae</taxon>
        <taxon>Komagataeibacter</taxon>
    </lineage>
</organism>
<dbReference type="Proteomes" id="UP000247814">
    <property type="component" value="Unassembled WGS sequence"/>
</dbReference>